<evidence type="ECO:0000313" key="3">
    <source>
        <dbReference type="EMBL" id="GJM88965.1"/>
    </source>
</evidence>
<dbReference type="Gene3D" id="3.40.50.12660">
    <property type="match status" value="1"/>
</dbReference>
<dbReference type="GO" id="GO:0004197">
    <property type="term" value="F:cysteine-type endopeptidase activity"/>
    <property type="evidence" value="ECO:0007669"/>
    <property type="project" value="TreeGrafter"/>
</dbReference>
<accession>A0AAV5BTT0</accession>
<comment type="similarity">
    <text evidence="1">Belongs to the peptidase C14B family.</text>
</comment>
<dbReference type="AlphaFoldDB" id="A0AAV5BTT0"/>
<dbReference type="Proteomes" id="UP001054889">
    <property type="component" value="Unassembled WGS sequence"/>
</dbReference>
<dbReference type="EMBL" id="BQKI01000002">
    <property type="protein sequence ID" value="GJM89366.1"/>
    <property type="molecule type" value="Genomic_DNA"/>
</dbReference>
<dbReference type="GO" id="GO:0005737">
    <property type="term" value="C:cytoplasm"/>
    <property type="evidence" value="ECO:0007669"/>
    <property type="project" value="TreeGrafter"/>
</dbReference>
<comment type="caution">
    <text evidence="4">The sequence shown here is derived from an EMBL/GenBank/DDBJ whole genome shotgun (WGS) entry which is preliminary data.</text>
</comment>
<evidence type="ECO:0000313" key="4">
    <source>
        <dbReference type="EMBL" id="GJM89366.1"/>
    </source>
</evidence>
<evidence type="ECO:0000256" key="1">
    <source>
        <dbReference type="ARBA" id="ARBA00009005"/>
    </source>
</evidence>
<keyword evidence="5" id="KW-1185">Reference proteome</keyword>
<sequence length="90" mass="9714">MRRCLVDRFGFDEAGIRVLLDADPAKPQPTGANIRRNSSGSSGTRSSSTSTATGCDQHFKELVAKVPDGCLFTRVLDSCHSGGIIEWTKE</sequence>
<evidence type="ECO:0000313" key="5">
    <source>
        <dbReference type="Proteomes" id="UP001054889"/>
    </source>
</evidence>
<gene>
    <name evidence="4" type="primary">ga05552</name>
    <name evidence="3" type="synonym">ga05099</name>
    <name evidence="3" type="ORF">PR202_ga05099</name>
    <name evidence="4" type="ORF">PR202_ga05552</name>
</gene>
<dbReference type="GO" id="GO:0006508">
    <property type="term" value="P:proteolysis"/>
    <property type="evidence" value="ECO:0007669"/>
    <property type="project" value="TreeGrafter"/>
</dbReference>
<feature type="compositionally biased region" description="Low complexity" evidence="2">
    <location>
        <begin position="38"/>
        <end position="53"/>
    </location>
</feature>
<organism evidence="4 5">
    <name type="scientific">Eleusine coracana subsp. coracana</name>
    <dbReference type="NCBI Taxonomy" id="191504"/>
    <lineage>
        <taxon>Eukaryota</taxon>
        <taxon>Viridiplantae</taxon>
        <taxon>Streptophyta</taxon>
        <taxon>Embryophyta</taxon>
        <taxon>Tracheophyta</taxon>
        <taxon>Spermatophyta</taxon>
        <taxon>Magnoliopsida</taxon>
        <taxon>Liliopsida</taxon>
        <taxon>Poales</taxon>
        <taxon>Poaceae</taxon>
        <taxon>PACMAD clade</taxon>
        <taxon>Chloridoideae</taxon>
        <taxon>Cynodonteae</taxon>
        <taxon>Eleusininae</taxon>
        <taxon>Eleusine</taxon>
    </lineage>
</organism>
<evidence type="ECO:0000256" key="2">
    <source>
        <dbReference type="SAM" id="MobiDB-lite"/>
    </source>
</evidence>
<dbReference type="PANTHER" id="PTHR48104:SF30">
    <property type="entry name" value="METACASPASE-1"/>
    <property type="match status" value="1"/>
</dbReference>
<dbReference type="PANTHER" id="PTHR48104">
    <property type="entry name" value="METACASPASE-4"/>
    <property type="match status" value="1"/>
</dbReference>
<protein>
    <submittedName>
        <fullName evidence="4">Uncharacterized protein</fullName>
    </submittedName>
</protein>
<reference evidence="4" key="2">
    <citation type="submission" date="2021-12" db="EMBL/GenBank/DDBJ databases">
        <title>Resequencing data analysis of finger millet.</title>
        <authorList>
            <person name="Hatakeyama M."/>
            <person name="Aluri S."/>
            <person name="Balachadran M.T."/>
            <person name="Sivarajan S.R."/>
            <person name="Poveda L."/>
            <person name="Shimizu-Inatsugi R."/>
            <person name="Schlapbach R."/>
            <person name="Sreeman S.M."/>
            <person name="Shimizu K.K."/>
        </authorList>
    </citation>
    <scope>NUCLEOTIDE SEQUENCE</scope>
</reference>
<dbReference type="EMBL" id="BQKI01000002">
    <property type="protein sequence ID" value="GJM88965.1"/>
    <property type="molecule type" value="Genomic_DNA"/>
</dbReference>
<dbReference type="InterPro" id="IPR050452">
    <property type="entry name" value="Metacaspase"/>
</dbReference>
<name>A0AAV5BTT0_ELECO</name>
<reference evidence="4" key="1">
    <citation type="journal article" date="2018" name="DNA Res.">
        <title>Multiple hybrid de novo genome assembly of finger millet, an orphan allotetraploid crop.</title>
        <authorList>
            <person name="Hatakeyama M."/>
            <person name="Aluri S."/>
            <person name="Balachadran M.T."/>
            <person name="Sivarajan S.R."/>
            <person name="Patrignani A."/>
            <person name="Gruter S."/>
            <person name="Poveda L."/>
            <person name="Shimizu-Inatsugi R."/>
            <person name="Baeten J."/>
            <person name="Francoijs K.J."/>
            <person name="Nataraja K.N."/>
            <person name="Reddy Y.A.N."/>
            <person name="Phadnis S."/>
            <person name="Ravikumar R.L."/>
            <person name="Schlapbach R."/>
            <person name="Sreeman S.M."/>
            <person name="Shimizu K.K."/>
        </authorList>
    </citation>
    <scope>NUCLEOTIDE SEQUENCE</scope>
</reference>
<feature type="region of interest" description="Disordered" evidence="2">
    <location>
        <begin position="22"/>
        <end position="53"/>
    </location>
</feature>
<proteinExistence type="inferred from homology"/>